<dbReference type="PANTHER" id="PTHR10259:SF11">
    <property type="entry name" value="THIOPURINE S-METHYLTRANSFERASE"/>
    <property type="match status" value="1"/>
</dbReference>
<evidence type="ECO:0000256" key="1">
    <source>
        <dbReference type="ARBA" id="ARBA00000903"/>
    </source>
</evidence>
<keyword evidence="10" id="KW-1185">Reference proteome</keyword>
<evidence type="ECO:0000256" key="8">
    <source>
        <dbReference type="ARBA" id="ARBA00022691"/>
    </source>
</evidence>
<evidence type="ECO:0000256" key="6">
    <source>
        <dbReference type="ARBA" id="ARBA00022603"/>
    </source>
</evidence>
<name>A0ABN3ZIP2_FRAST</name>
<dbReference type="NCBIfam" id="NF009733">
    <property type="entry name" value="PRK13256.1"/>
    <property type="match status" value="1"/>
</dbReference>
<evidence type="ECO:0000256" key="7">
    <source>
        <dbReference type="ARBA" id="ARBA00022679"/>
    </source>
</evidence>
<dbReference type="PROSITE" id="PS51585">
    <property type="entry name" value="SAM_MT_TPMT"/>
    <property type="match status" value="1"/>
</dbReference>
<evidence type="ECO:0000256" key="5">
    <source>
        <dbReference type="ARBA" id="ARBA00022490"/>
    </source>
</evidence>
<organism evidence="9 10">
    <name type="scientific">Francisella salina</name>
    <dbReference type="NCBI Taxonomy" id="573569"/>
    <lineage>
        <taxon>Bacteria</taxon>
        <taxon>Pseudomonadati</taxon>
        <taxon>Pseudomonadota</taxon>
        <taxon>Gammaproteobacteria</taxon>
        <taxon>Thiotrichales</taxon>
        <taxon>Francisellaceae</taxon>
        <taxon>Francisella</taxon>
    </lineage>
</organism>
<dbReference type="EC" id="2.1.1.67" evidence="4"/>
<protein>
    <recommendedName>
        <fullName evidence="4">thiopurine S-methyltransferase</fullName>
        <ecNumber evidence="4">2.1.1.67</ecNumber>
    </recommendedName>
</protein>
<comment type="catalytic activity">
    <reaction evidence="1">
        <text>S-adenosyl-L-methionine + a thiopurine = S-adenosyl-L-homocysteine + a thiopurine S-methylether.</text>
        <dbReference type="EC" id="2.1.1.67"/>
    </reaction>
</comment>
<comment type="similarity">
    <text evidence="3">Belongs to the class I-like SAM-binding methyltransferase superfamily. TPMT family.</text>
</comment>
<comment type="subcellular location">
    <subcellularLocation>
        <location evidence="2">Cytoplasm</location>
    </subcellularLocation>
</comment>
<accession>A0ABN3ZIP2</accession>
<dbReference type="GO" id="GO:0032259">
    <property type="term" value="P:methylation"/>
    <property type="evidence" value="ECO:0007669"/>
    <property type="project" value="UniProtKB-KW"/>
</dbReference>
<proteinExistence type="inferred from homology"/>
<dbReference type="InterPro" id="IPR008854">
    <property type="entry name" value="TPMT"/>
</dbReference>
<keyword evidence="8" id="KW-0949">S-adenosyl-L-methionine</keyword>
<keyword evidence="6 9" id="KW-0489">Methyltransferase</keyword>
<sequence>MLIFLNRLNKLPIKDNMSKVEINHNQYWLDRWQNNDVDFCQESPNEFLVKHFSKLNINSSSVCLVPMCGSSIDMLYFLANGVKVVGVELSEKAVLSFFSQNNIKYEVVDGNNYRLYKGDDIEIYVTDIFNLPKIAQNLPAFDIWYDRGAYIALPEDIRARYAKMMLQVCSDNTQILLLVMEHDKKSQTPPYSVTQAELIKNFSPNIEFELIDSKQRENIPDYRKAEGMTEQYYTAYLRK</sequence>
<evidence type="ECO:0000256" key="3">
    <source>
        <dbReference type="ARBA" id="ARBA00008145"/>
    </source>
</evidence>
<dbReference type="PANTHER" id="PTHR10259">
    <property type="entry name" value="THIOPURINE S-METHYLTRANSFERASE"/>
    <property type="match status" value="1"/>
</dbReference>
<dbReference type="Pfam" id="PF05724">
    <property type="entry name" value="TPMT"/>
    <property type="match status" value="1"/>
</dbReference>
<reference evidence="9" key="1">
    <citation type="submission" date="2011-05" db="EMBL/GenBank/DDBJ databases">
        <authorList>
            <person name="Kuske C.R."/>
            <person name="Challacombe J.F."/>
            <person name="Siddaramappa S."/>
            <person name="Petersen J.M."/>
            <person name="Bruce D.C."/>
        </authorList>
    </citation>
    <scope>NUCLEOTIDE SEQUENCE</scope>
    <source>
        <strain evidence="9">TX077308</strain>
    </source>
</reference>
<keyword evidence="5" id="KW-0963">Cytoplasm</keyword>
<evidence type="ECO:0000256" key="4">
    <source>
        <dbReference type="ARBA" id="ARBA00011905"/>
    </source>
</evidence>
<evidence type="ECO:0000313" key="9">
    <source>
        <dbReference type="EMBL" id="AEI34953.1"/>
    </source>
</evidence>
<evidence type="ECO:0000256" key="2">
    <source>
        <dbReference type="ARBA" id="ARBA00004496"/>
    </source>
</evidence>
<dbReference type="InterPro" id="IPR029063">
    <property type="entry name" value="SAM-dependent_MTases_sf"/>
</dbReference>
<dbReference type="Gene3D" id="3.40.50.150">
    <property type="entry name" value="Vaccinia Virus protein VP39"/>
    <property type="match status" value="1"/>
</dbReference>
<dbReference type="InterPro" id="IPR025835">
    <property type="entry name" value="Thiopurine_S-MeTrfase"/>
</dbReference>
<dbReference type="Proteomes" id="UP000000490">
    <property type="component" value="Chromosome"/>
</dbReference>
<evidence type="ECO:0000313" key="10">
    <source>
        <dbReference type="Proteomes" id="UP000000490"/>
    </source>
</evidence>
<dbReference type="SUPFAM" id="SSF53335">
    <property type="entry name" value="S-adenosyl-L-methionine-dependent methyltransferases"/>
    <property type="match status" value="1"/>
</dbReference>
<dbReference type="GO" id="GO:0008119">
    <property type="term" value="F:thiopurine S-methyltransferase activity"/>
    <property type="evidence" value="ECO:0007669"/>
    <property type="project" value="UniProtKB-EC"/>
</dbReference>
<gene>
    <name evidence="9" type="ordered locus">F7308_0025</name>
</gene>
<dbReference type="PIRSF" id="PIRSF023956">
    <property type="entry name" value="Thiopurine_S-methyltransferase"/>
    <property type="match status" value="1"/>
</dbReference>
<keyword evidence="7 9" id="KW-0808">Transferase</keyword>
<dbReference type="EMBL" id="CP002872">
    <property type="protein sequence ID" value="AEI34953.1"/>
    <property type="molecule type" value="Genomic_DNA"/>
</dbReference>